<reference evidence="1 2" key="1">
    <citation type="submission" date="2019-12" db="EMBL/GenBank/DDBJ databases">
        <title>Engineering Photorhabdus to improve their lethality against agricultural pests.</title>
        <authorList>
            <person name="Machado R.A.R."/>
        </authorList>
    </citation>
    <scope>NUCLEOTIDE SEQUENCE [LARGE SCALE GENOMIC DNA]</scope>
    <source>
        <strain evidence="1 2">M-CN4</strain>
    </source>
</reference>
<accession>A0ABX0ASS2</accession>
<sequence length="79" mass="8656">MHSVQPPAMQVSPQAVGLPRYQFNSPVKSGQPDVEHVCQMHDFCVKLRISKAEVCPRCGVTFTSKSDATGQAPAAFIRR</sequence>
<gene>
    <name evidence="1" type="ORF">GPY48_19215</name>
</gene>
<dbReference type="RefSeq" id="WP_162120769.1">
    <property type="nucleotide sequence ID" value="NZ_CAWPJS010000055.1"/>
</dbReference>
<proteinExistence type="predicted"/>
<protein>
    <submittedName>
        <fullName evidence="1">Uncharacterized protein</fullName>
    </submittedName>
</protein>
<name>A0ABX0ASS2_9GAMM</name>
<organism evidence="1 2">
    <name type="scientific">Photorhabdus bodei</name>
    <dbReference type="NCBI Taxonomy" id="2029681"/>
    <lineage>
        <taxon>Bacteria</taxon>
        <taxon>Pseudomonadati</taxon>
        <taxon>Pseudomonadota</taxon>
        <taxon>Gammaproteobacteria</taxon>
        <taxon>Enterobacterales</taxon>
        <taxon>Morganellaceae</taxon>
        <taxon>Photorhabdus</taxon>
    </lineage>
</organism>
<evidence type="ECO:0000313" key="2">
    <source>
        <dbReference type="Proteomes" id="UP000466619"/>
    </source>
</evidence>
<comment type="caution">
    <text evidence="1">The sequence shown here is derived from an EMBL/GenBank/DDBJ whole genome shotgun (WGS) entry which is preliminary data.</text>
</comment>
<evidence type="ECO:0000313" key="1">
    <source>
        <dbReference type="EMBL" id="NDL05244.1"/>
    </source>
</evidence>
<dbReference type="Proteomes" id="UP000466619">
    <property type="component" value="Unassembled WGS sequence"/>
</dbReference>
<keyword evidence="2" id="KW-1185">Reference proteome</keyword>
<dbReference type="EMBL" id="WSFC01000055">
    <property type="protein sequence ID" value="NDL05244.1"/>
    <property type="molecule type" value="Genomic_DNA"/>
</dbReference>